<evidence type="ECO:0000313" key="4">
    <source>
        <dbReference type="Proteomes" id="UP000318825"/>
    </source>
</evidence>
<dbReference type="Pfam" id="PF08327">
    <property type="entry name" value="AHSA1"/>
    <property type="match status" value="1"/>
</dbReference>
<sequence>MPSTIRLHRVIAAKPEKVYRAFVESDAVASWLPPYGFLCTVQELEAKVGGRHRMSFRNFTTGANHSFGGTYVELVPNKRLVYTDSFDDPNLPGEMRVTVTLKAVSVGTEINIEQTGVPDVIPPEGCYLGWQDSLDKLARLVGPEINQ</sequence>
<reference evidence="3 4" key="1">
    <citation type="submission" date="2019-06" db="EMBL/GenBank/DDBJ databases">
        <title>Whole genome shotgun sequence of Nitrobacter winogradskyi NBRC 14297.</title>
        <authorList>
            <person name="Hosoyama A."/>
            <person name="Uohara A."/>
            <person name="Ohji S."/>
            <person name="Ichikawa N."/>
        </authorList>
    </citation>
    <scope>NUCLEOTIDE SEQUENCE [LARGE SCALE GENOMIC DNA]</scope>
    <source>
        <strain evidence="3 4">NBRC 14297</strain>
    </source>
</reference>
<dbReference type="InterPro" id="IPR023393">
    <property type="entry name" value="START-like_dom_sf"/>
</dbReference>
<comment type="caution">
    <text evidence="3">The sequence shown here is derived from an EMBL/GenBank/DDBJ whole genome shotgun (WGS) entry which is preliminary data.</text>
</comment>
<dbReference type="RefSeq" id="WP_141384695.1">
    <property type="nucleotide sequence ID" value="NZ_BJNF01000082.1"/>
</dbReference>
<name>A0A4Y3WD36_NITWI</name>
<dbReference type="InterPro" id="IPR013538">
    <property type="entry name" value="ASHA1/2-like_C"/>
</dbReference>
<protein>
    <submittedName>
        <fullName evidence="3">ATPase</fullName>
    </submittedName>
</protein>
<gene>
    <name evidence="3" type="ORF">NWI01_28240</name>
</gene>
<dbReference type="Gene3D" id="3.30.530.20">
    <property type="match status" value="1"/>
</dbReference>
<proteinExistence type="inferred from homology"/>
<dbReference type="CDD" id="cd08895">
    <property type="entry name" value="SRPBCC_CalC_Aha1-like_2"/>
    <property type="match status" value="1"/>
</dbReference>
<dbReference type="EMBL" id="BJNF01000082">
    <property type="protein sequence ID" value="GEC16932.1"/>
    <property type="molecule type" value="Genomic_DNA"/>
</dbReference>
<dbReference type="Proteomes" id="UP000318825">
    <property type="component" value="Unassembled WGS sequence"/>
</dbReference>
<accession>A0A4Y3WD36</accession>
<dbReference type="SUPFAM" id="SSF55961">
    <property type="entry name" value="Bet v1-like"/>
    <property type="match status" value="1"/>
</dbReference>
<dbReference type="OrthoDB" id="9786557at2"/>
<feature type="domain" description="Activator of Hsp90 ATPase homologue 1/2-like C-terminal" evidence="2">
    <location>
        <begin position="13"/>
        <end position="141"/>
    </location>
</feature>
<organism evidence="3 4">
    <name type="scientific">Nitrobacter winogradskyi</name>
    <name type="common">Nitrobacter agilis</name>
    <dbReference type="NCBI Taxonomy" id="913"/>
    <lineage>
        <taxon>Bacteria</taxon>
        <taxon>Pseudomonadati</taxon>
        <taxon>Pseudomonadota</taxon>
        <taxon>Alphaproteobacteria</taxon>
        <taxon>Hyphomicrobiales</taxon>
        <taxon>Nitrobacteraceae</taxon>
        <taxon>Nitrobacter</taxon>
    </lineage>
</organism>
<evidence type="ECO:0000256" key="1">
    <source>
        <dbReference type="ARBA" id="ARBA00006817"/>
    </source>
</evidence>
<comment type="similarity">
    <text evidence="1">Belongs to the AHA1 family.</text>
</comment>
<dbReference type="AlphaFoldDB" id="A0A4Y3WD36"/>
<evidence type="ECO:0000259" key="2">
    <source>
        <dbReference type="Pfam" id="PF08327"/>
    </source>
</evidence>
<evidence type="ECO:0000313" key="3">
    <source>
        <dbReference type="EMBL" id="GEC16932.1"/>
    </source>
</evidence>